<feature type="transmembrane region" description="Helical" evidence="1">
    <location>
        <begin position="278"/>
        <end position="294"/>
    </location>
</feature>
<sequence>MNRISKFQFTALLLITDLFSLCCCFGGISLGTLWGILAGTAVQYLAAMCFAVQGGALKKWAQVFFLVYAVFSGGALFVSLWRTRSAVYIPYEASHGIWGSLMTAGLIALVCLYASSTGIKSVTRAAVIAAVMALLSLSVDLVSALFNAEWSNVSLPEKRGLLGEILRGFGLSGSLGSMAVWLDSVKGDKSKALTAYFAAKAAAVTAVIVTVLPVVGGIMELTEFPVITAAQLSQPFEAQRIDSLFLVVFSVLAIFSVTLQVMTGAYLFGELLPRFQRWRSFTVIALVIGAAFIINGRELLTVRACAAAAALLIAPVGAKKSAAIGSG</sequence>
<feature type="transmembrane region" description="Helical" evidence="1">
    <location>
        <begin position="194"/>
        <end position="215"/>
    </location>
</feature>
<feature type="transmembrane region" description="Helical" evidence="1">
    <location>
        <begin position="300"/>
        <end position="318"/>
    </location>
</feature>
<feature type="transmembrane region" description="Helical" evidence="1">
    <location>
        <begin position="244"/>
        <end position="266"/>
    </location>
</feature>
<gene>
    <name evidence="2" type="ORF">SAMN02910280_2303</name>
</gene>
<dbReference type="Proteomes" id="UP000183461">
    <property type="component" value="Unassembled WGS sequence"/>
</dbReference>
<protein>
    <recommendedName>
        <fullName evidence="4">Membrane protein YkvI</fullName>
    </recommendedName>
</protein>
<keyword evidence="1" id="KW-1133">Transmembrane helix</keyword>
<evidence type="ECO:0000313" key="3">
    <source>
        <dbReference type="Proteomes" id="UP000183461"/>
    </source>
</evidence>
<accession>A0A1K1NWT3</accession>
<proteinExistence type="predicted"/>
<dbReference type="RefSeq" id="WP_072300548.1">
    <property type="nucleotide sequence ID" value="NZ_FPIP01000006.1"/>
</dbReference>
<evidence type="ECO:0008006" key="4">
    <source>
        <dbReference type="Google" id="ProtNLM"/>
    </source>
</evidence>
<feature type="transmembrane region" description="Helical" evidence="1">
    <location>
        <begin position="93"/>
        <end position="114"/>
    </location>
</feature>
<dbReference type="AlphaFoldDB" id="A0A1K1NWT3"/>
<feature type="transmembrane region" description="Helical" evidence="1">
    <location>
        <begin position="165"/>
        <end position="182"/>
    </location>
</feature>
<reference evidence="2 3" key="1">
    <citation type="submission" date="2016-11" db="EMBL/GenBank/DDBJ databases">
        <authorList>
            <person name="Jaros S."/>
            <person name="Januszkiewicz K."/>
            <person name="Wedrychowicz H."/>
        </authorList>
    </citation>
    <scope>NUCLEOTIDE SEQUENCE [LARGE SCALE GENOMIC DNA]</scope>
    <source>
        <strain evidence="2 3">YL228</strain>
    </source>
</reference>
<keyword evidence="1" id="KW-0472">Membrane</keyword>
<feature type="transmembrane region" description="Helical" evidence="1">
    <location>
        <begin position="30"/>
        <end position="51"/>
    </location>
</feature>
<evidence type="ECO:0000256" key="1">
    <source>
        <dbReference type="SAM" id="Phobius"/>
    </source>
</evidence>
<name>A0A1K1NWT3_RUMFL</name>
<evidence type="ECO:0000313" key="2">
    <source>
        <dbReference type="EMBL" id="SFW39944.1"/>
    </source>
</evidence>
<keyword evidence="1" id="KW-0812">Transmembrane</keyword>
<feature type="transmembrane region" description="Helical" evidence="1">
    <location>
        <begin position="126"/>
        <end position="145"/>
    </location>
</feature>
<feature type="transmembrane region" description="Helical" evidence="1">
    <location>
        <begin position="63"/>
        <end position="81"/>
    </location>
</feature>
<organism evidence="2 3">
    <name type="scientific">Ruminococcus flavefaciens</name>
    <dbReference type="NCBI Taxonomy" id="1265"/>
    <lineage>
        <taxon>Bacteria</taxon>
        <taxon>Bacillati</taxon>
        <taxon>Bacillota</taxon>
        <taxon>Clostridia</taxon>
        <taxon>Eubacteriales</taxon>
        <taxon>Oscillospiraceae</taxon>
        <taxon>Ruminococcus</taxon>
    </lineage>
</organism>
<dbReference type="EMBL" id="FPIP01000006">
    <property type="protein sequence ID" value="SFW39944.1"/>
    <property type="molecule type" value="Genomic_DNA"/>
</dbReference>